<dbReference type="InterPro" id="IPR009325">
    <property type="entry name" value="DUF983"/>
</dbReference>
<keyword evidence="3" id="KW-1185">Reference proteome</keyword>
<evidence type="ECO:0008006" key="4">
    <source>
        <dbReference type="Google" id="ProtNLM"/>
    </source>
</evidence>
<evidence type="ECO:0000256" key="1">
    <source>
        <dbReference type="SAM" id="Phobius"/>
    </source>
</evidence>
<feature type="transmembrane region" description="Helical" evidence="1">
    <location>
        <begin position="52"/>
        <end position="75"/>
    </location>
</feature>
<keyword evidence="1" id="KW-1133">Transmembrane helix</keyword>
<evidence type="ECO:0000313" key="2">
    <source>
        <dbReference type="EMBL" id="GGB66753.1"/>
    </source>
</evidence>
<gene>
    <name evidence="2" type="ORF">GCM10007424_03400</name>
</gene>
<name>A0ABQ1JHX0_9FLAO</name>
<sequence length="123" mass="14290">MSQFKDIITEKCPVCGESHVFTQKGNPFLFKMPKMKKECDVCGHKFEKEPGFFYGAMYVSYGLTILEMAPVFLISRIFIESYNATIAIIGICAFLLSTFNFRLSRMIWMYIFDGKKKKQEVHN</sequence>
<proteinExistence type="predicted"/>
<protein>
    <recommendedName>
        <fullName evidence="4">DUF983 domain-containing protein</fullName>
    </recommendedName>
</protein>
<evidence type="ECO:0000313" key="3">
    <source>
        <dbReference type="Proteomes" id="UP000615760"/>
    </source>
</evidence>
<feature type="transmembrane region" description="Helical" evidence="1">
    <location>
        <begin position="81"/>
        <end position="101"/>
    </location>
</feature>
<accession>A0ABQ1JHX0</accession>
<dbReference type="RefSeq" id="WP_188619492.1">
    <property type="nucleotide sequence ID" value="NZ_BMJE01000001.1"/>
</dbReference>
<dbReference type="Pfam" id="PF06170">
    <property type="entry name" value="DUF983"/>
    <property type="match status" value="1"/>
</dbReference>
<organism evidence="2 3">
    <name type="scientific">Flavobacterium suaedae</name>
    <dbReference type="NCBI Taxonomy" id="1767027"/>
    <lineage>
        <taxon>Bacteria</taxon>
        <taxon>Pseudomonadati</taxon>
        <taxon>Bacteroidota</taxon>
        <taxon>Flavobacteriia</taxon>
        <taxon>Flavobacteriales</taxon>
        <taxon>Flavobacteriaceae</taxon>
        <taxon>Flavobacterium</taxon>
    </lineage>
</organism>
<dbReference type="Proteomes" id="UP000615760">
    <property type="component" value="Unassembled WGS sequence"/>
</dbReference>
<keyword evidence="1" id="KW-0472">Membrane</keyword>
<keyword evidence="1" id="KW-0812">Transmembrane</keyword>
<reference evidence="3" key="1">
    <citation type="journal article" date="2019" name="Int. J. Syst. Evol. Microbiol.">
        <title>The Global Catalogue of Microorganisms (GCM) 10K type strain sequencing project: providing services to taxonomists for standard genome sequencing and annotation.</title>
        <authorList>
            <consortium name="The Broad Institute Genomics Platform"/>
            <consortium name="The Broad Institute Genome Sequencing Center for Infectious Disease"/>
            <person name="Wu L."/>
            <person name="Ma J."/>
        </authorList>
    </citation>
    <scope>NUCLEOTIDE SEQUENCE [LARGE SCALE GENOMIC DNA]</scope>
    <source>
        <strain evidence="3">CGMCC 1.15461</strain>
    </source>
</reference>
<dbReference type="EMBL" id="BMJE01000001">
    <property type="protein sequence ID" value="GGB66753.1"/>
    <property type="molecule type" value="Genomic_DNA"/>
</dbReference>
<comment type="caution">
    <text evidence="2">The sequence shown here is derived from an EMBL/GenBank/DDBJ whole genome shotgun (WGS) entry which is preliminary data.</text>
</comment>